<dbReference type="Gene3D" id="2.60.120.10">
    <property type="entry name" value="Jelly Rolls"/>
    <property type="match status" value="2"/>
</dbReference>
<dbReference type="PANTHER" id="PTHR41517">
    <property type="entry name" value="1,2-DIOXYGENASE PROTEIN-RELATED"/>
    <property type="match status" value="1"/>
</dbReference>
<organism evidence="1 2">
    <name type="scientific">Methylomonas methanica</name>
    <dbReference type="NCBI Taxonomy" id="421"/>
    <lineage>
        <taxon>Bacteria</taxon>
        <taxon>Pseudomonadati</taxon>
        <taxon>Pseudomonadota</taxon>
        <taxon>Gammaproteobacteria</taxon>
        <taxon>Methylococcales</taxon>
        <taxon>Methylococcaceae</taxon>
        <taxon>Methylomonas</taxon>
    </lineage>
</organism>
<accession>A0A177LRK8</accession>
<dbReference type="InterPro" id="IPR011051">
    <property type="entry name" value="RmlC_Cupin_sf"/>
</dbReference>
<proteinExistence type="predicted"/>
<dbReference type="PANTHER" id="PTHR41517:SF1">
    <property type="entry name" value="CUPIN"/>
    <property type="match status" value="1"/>
</dbReference>
<dbReference type="RefSeq" id="WP_064010911.1">
    <property type="nucleotide sequence ID" value="NZ_LUUG01000138.1"/>
</dbReference>
<evidence type="ECO:0000313" key="2">
    <source>
        <dbReference type="Proteomes" id="UP000078090"/>
    </source>
</evidence>
<protein>
    <submittedName>
        <fullName evidence="1">Cupin</fullName>
    </submittedName>
</protein>
<gene>
    <name evidence="1" type="ORF">A1332_23340</name>
</gene>
<dbReference type="Proteomes" id="UP000078090">
    <property type="component" value="Unassembled WGS sequence"/>
</dbReference>
<evidence type="ECO:0000313" key="1">
    <source>
        <dbReference type="EMBL" id="OAH96121.1"/>
    </source>
</evidence>
<dbReference type="AlphaFoldDB" id="A0A177LRK8"/>
<reference evidence="1 2" key="1">
    <citation type="submission" date="2016-03" db="EMBL/GenBank/DDBJ databases">
        <authorList>
            <person name="Ploux O."/>
        </authorList>
    </citation>
    <scope>NUCLEOTIDE SEQUENCE [LARGE SCALE GENOMIC DNA]</scope>
    <source>
        <strain evidence="1 2">R-45363</strain>
    </source>
</reference>
<sequence length="318" mass="34878">MTISQPQNPLEQLQENCRYFEYTQAADPIGSGTISKLPFANFGSELHQTGGTRIIPLDVSAQLNCPSPATSPALCANFVRILAGESLATNFNATSLLFYVMYGSGRTAFDDLTIPWQTGDFVVLPIGKDTRHFADSDAAFYLVHDQPLLTYLGVKAERQCFKPTLYAAADSLRELAAVQKAAETVNRNRISVLLANKAMDQTLTVTHTLWAMLGVLPKGAVQLPHRHQSVALDLILDCAPGCYTLVGPQISANGQIVNPTRVDWQPYSAFITPPGYWHAHYNESDQEAHLLPLQDAGLQTYLRSLDIKFVLPDGSVSR</sequence>
<dbReference type="EMBL" id="LUUG01000138">
    <property type="protein sequence ID" value="OAH96121.1"/>
    <property type="molecule type" value="Genomic_DNA"/>
</dbReference>
<comment type="caution">
    <text evidence="1">The sequence shown here is derived from an EMBL/GenBank/DDBJ whole genome shotgun (WGS) entry which is preliminary data.</text>
</comment>
<name>A0A177LRK8_METMH</name>
<dbReference type="GO" id="GO:0051213">
    <property type="term" value="F:dioxygenase activity"/>
    <property type="evidence" value="ECO:0007669"/>
    <property type="project" value="InterPro"/>
</dbReference>
<dbReference type="InterPro" id="IPR014710">
    <property type="entry name" value="RmlC-like_jellyroll"/>
</dbReference>
<dbReference type="OrthoDB" id="285029at2"/>
<dbReference type="InterPro" id="IPR047183">
    <property type="entry name" value="GDO-like"/>
</dbReference>
<dbReference type="CDD" id="cd02216">
    <property type="entry name" value="cupin_GDO-like_N"/>
    <property type="match status" value="1"/>
</dbReference>
<dbReference type="SUPFAM" id="SSF51182">
    <property type="entry name" value="RmlC-like cupins"/>
    <property type="match status" value="1"/>
</dbReference>